<dbReference type="PIRSF" id="PIRSF000077">
    <property type="entry name" value="Thioredoxin"/>
    <property type="match status" value="1"/>
</dbReference>
<evidence type="ECO:0000256" key="5">
    <source>
        <dbReference type="ARBA" id="ARBA00023284"/>
    </source>
</evidence>
<dbReference type="InterPro" id="IPR005746">
    <property type="entry name" value="Thioredoxin"/>
</dbReference>
<dbReference type="GO" id="GO:0005829">
    <property type="term" value="C:cytosol"/>
    <property type="evidence" value="ECO:0007669"/>
    <property type="project" value="TreeGrafter"/>
</dbReference>
<dbReference type="PANTHER" id="PTHR45663">
    <property type="entry name" value="GEO12009P1"/>
    <property type="match status" value="1"/>
</dbReference>
<dbReference type="InterPro" id="IPR013766">
    <property type="entry name" value="Thioredoxin_domain"/>
</dbReference>
<evidence type="ECO:0000313" key="12">
    <source>
        <dbReference type="Proteomes" id="UP000033870"/>
    </source>
</evidence>
<gene>
    <name evidence="11" type="ORF">UY92_C0006G0024</name>
</gene>
<reference evidence="11 12" key="1">
    <citation type="journal article" date="2015" name="Nature">
        <title>rRNA introns, odd ribosomes, and small enigmatic genomes across a large radiation of phyla.</title>
        <authorList>
            <person name="Brown C.T."/>
            <person name="Hug L.A."/>
            <person name="Thomas B.C."/>
            <person name="Sharon I."/>
            <person name="Castelle C.J."/>
            <person name="Singh A."/>
            <person name="Wilkins M.J."/>
            <person name="Williams K.H."/>
            <person name="Banfield J.F."/>
        </authorList>
    </citation>
    <scope>NUCLEOTIDE SEQUENCE [LARGE SCALE GENOMIC DNA]</scope>
</reference>
<evidence type="ECO:0000256" key="1">
    <source>
        <dbReference type="ARBA" id="ARBA00008987"/>
    </source>
</evidence>
<sequence>MSEVILTDANFEAEVLRSPVPVLVDFWAPWCGPCQMMGPIIEELAAEWGEGKVKVGKLNVDDNPTTAGQYRVMSIPTFIVFKGGEAAEQMVGGVSKERLKAFVEKHAV</sequence>
<organism evidence="11 12">
    <name type="scientific">Candidatus Magasanikbacteria bacterium GW2011_GWA2_56_11</name>
    <dbReference type="NCBI Taxonomy" id="1619044"/>
    <lineage>
        <taxon>Bacteria</taxon>
        <taxon>Candidatus Magasanikiibacteriota</taxon>
    </lineage>
</organism>
<evidence type="ECO:0000313" key="11">
    <source>
        <dbReference type="EMBL" id="KKW42463.1"/>
    </source>
</evidence>
<feature type="active site" description="Nucleophile" evidence="8">
    <location>
        <position position="34"/>
    </location>
</feature>
<dbReference type="GO" id="GO:0015035">
    <property type="term" value="F:protein-disulfide reductase activity"/>
    <property type="evidence" value="ECO:0007669"/>
    <property type="project" value="UniProtKB-UniRule"/>
</dbReference>
<keyword evidence="2" id="KW-0813">Transport</keyword>
<keyword evidence="3" id="KW-0249">Electron transport</keyword>
<dbReference type="NCBIfam" id="TIGR01068">
    <property type="entry name" value="thioredoxin"/>
    <property type="match status" value="1"/>
</dbReference>
<dbReference type="PATRIC" id="fig|1619044.3.peg.459"/>
<feature type="domain" description="Thioredoxin" evidence="10">
    <location>
        <begin position="1"/>
        <end position="108"/>
    </location>
</feature>
<dbReference type="Pfam" id="PF00085">
    <property type="entry name" value="Thioredoxin"/>
    <property type="match status" value="1"/>
</dbReference>
<dbReference type="InterPro" id="IPR017937">
    <property type="entry name" value="Thioredoxin_CS"/>
</dbReference>
<dbReference type="Proteomes" id="UP000033870">
    <property type="component" value="Unassembled WGS sequence"/>
</dbReference>
<dbReference type="PROSITE" id="PS00194">
    <property type="entry name" value="THIOREDOXIN_1"/>
    <property type="match status" value="1"/>
</dbReference>
<dbReference type="CDD" id="cd02947">
    <property type="entry name" value="TRX_family"/>
    <property type="match status" value="1"/>
</dbReference>
<feature type="site" description="Contributes to redox potential value" evidence="8">
    <location>
        <position position="32"/>
    </location>
</feature>
<feature type="site" description="Deprotonates C-terminal active site Cys" evidence="8">
    <location>
        <position position="25"/>
    </location>
</feature>
<dbReference type="PROSITE" id="PS51352">
    <property type="entry name" value="THIOREDOXIN_2"/>
    <property type="match status" value="1"/>
</dbReference>
<dbReference type="Gene3D" id="3.40.30.10">
    <property type="entry name" value="Glutaredoxin"/>
    <property type="match status" value="1"/>
</dbReference>
<dbReference type="AlphaFoldDB" id="A0A0G1YG92"/>
<keyword evidence="4 9" id="KW-1015">Disulfide bond</keyword>
<dbReference type="FunFam" id="3.40.30.10:FF:000001">
    <property type="entry name" value="Thioredoxin"/>
    <property type="match status" value="1"/>
</dbReference>
<dbReference type="InterPro" id="IPR036249">
    <property type="entry name" value="Thioredoxin-like_sf"/>
</dbReference>
<feature type="active site" description="Nucleophile" evidence="8">
    <location>
        <position position="31"/>
    </location>
</feature>
<evidence type="ECO:0000256" key="3">
    <source>
        <dbReference type="ARBA" id="ARBA00022982"/>
    </source>
</evidence>
<name>A0A0G1YG92_9BACT</name>
<feature type="site" description="Contributes to redox potential value" evidence="8">
    <location>
        <position position="33"/>
    </location>
</feature>
<dbReference type="SUPFAM" id="SSF52833">
    <property type="entry name" value="Thioredoxin-like"/>
    <property type="match status" value="1"/>
</dbReference>
<evidence type="ECO:0000256" key="4">
    <source>
        <dbReference type="ARBA" id="ARBA00023157"/>
    </source>
</evidence>
<keyword evidence="5 9" id="KW-0676">Redox-active center</keyword>
<evidence type="ECO:0000256" key="7">
    <source>
        <dbReference type="PIRNR" id="PIRNR000077"/>
    </source>
</evidence>
<protein>
    <recommendedName>
        <fullName evidence="6 7">Thioredoxin</fullName>
    </recommendedName>
</protein>
<comment type="similarity">
    <text evidence="1 7">Belongs to the thioredoxin family.</text>
</comment>
<accession>A0A0G1YG92</accession>
<dbReference type="GO" id="GO:0045454">
    <property type="term" value="P:cell redox homeostasis"/>
    <property type="evidence" value="ECO:0007669"/>
    <property type="project" value="TreeGrafter"/>
</dbReference>
<comment type="caution">
    <text evidence="11">The sequence shown here is derived from an EMBL/GenBank/DDBJ whole genome shotgun (WGS) entry which is preliminary data.</text>
</comment>
<evidence type="ECO:0000256" key="8">
    <source>
        <dbReference type="PIRSR" id="PIRSR000077-1"/>
    </source>
</evidence>
<dbReference type="PRINTS" id="PR00421">
    <property type="entry name" value="THIOREDOXIN"/>
</dbReference>
<dbReference type="STRING" id="1619044.UY92_C0006G0024"/>
<feature type="disulfide bond" description="Redox-active" evidence="9">
    <location>
        <begin position="31"/>
        <end position="34"/>
    </location>
</feature>
<dbReference type="PANTHER" id="PTHR45663:SF11">
    <property type="entry name" value="GEO12009P1"/>
    <property type="match status" value="1"/>
</dbReference>
<evidence type="ECO:0000256" key="2">
    <source>
        <dbReference type="ARBA" id="ARBA00022448"/>
    </source>
</evidence>
<evidence type="ECO:0000256" key="6">
    <source>
        <dbReference type="NCBIfam" id="TIGR01068"/>
    </source>
</evidence>
<evidence type="ECO:0000259" key="10">
    <source>
        <dbReference type="PROSITE" id="PS51352"/>
    </source>
</evidence>
<proteinExistence type="inferred from homology"/>
<evidence type="ECO:0000256" key="9">
    <source>
        <dbReference type="PIRSR" id="PIRSR000077-4"/>
    </source>
</evidence>
<dbReference type="EMBL" id="LCRX01000006">
    <property type="protein sequence ID" value="KKW42463.1"/>
    <property type="molecule type" value="Genomic_DNA"/>
</dbReference>